<evidence type="ECO:0000259" key="8">
    <source>
        <dbReference type="Pfam" id="PF03847"/>
    </source>
</evidence>
<dbReference type="SUPFAM" id="SSF47113">
    <property type="entry name" value="Histone-fold"/>
    <property type="match status" value="1"/>
</dbReference>
<dbReference type="PANTHER" id="PTHR12264:SF21">
    <property type="entry name" value="TRANSCRIPTION INITIATION FACTOR TFIID SUBUNIT 12"/>
    <property type="match status" value="1"/>
</dbReference>
<evidence type="ECO:0000256" key="4">
    <source>
        <dbReference type="ARBA" id="ARBA00023015"/>
    </source>
</evidence>
<comment type="similarity">
    <text evidence="2">Belongs to the TAF12 family.</text>
</comment>
<dbReference type="Proteomes" id="UP001152759">
    <property type="component" value="Chromosome 5"/>
</dbReference>
<evidence type="ECO:0000256" key="6">
    <source>
        <dbReference type="ARBA" id="ARBA00023242"/>
    </source>
</evidence>
<dbReference type="KEGG" id="btab:109040754"/>
<dbReference type="GO" id="GO:0003677">
    <property type="term" value="F:DNA binding"/>
    <property type="evidence" value="ECO:0007669"/>
    <property type="project" value="TreeGrafter"/>
</dbReference>
<proteinExistence type="inferred from homology"/>
<dbReference type="InterPro" id="IPR003228">
    <property type="entry name" value="TFIID_TAF12_dom"/>
</dbReference>
<gene>
    <name evidence="9" type="ORF">BEMITA_LOCUS9252</name>
</gene>
<dbReference type="GO" id="GO:0046982">
    <property type="term" value="F:protein heterodimerization activity"/>
    <property type="evidence" value="ECO:0007669"/>
    <property type="project" value="InterPro"/>
</dbReference>
<dbReference type="InterPro" id="IPR009072">
    <property type="entry name" value="Histone-fold"/>
</dbReference>
<dbReference type="OrthoDB" id="2193432at2759"/>
<accession>A0A9P0AFL2</accession>
<evidence type="ECO:0000313" key="10">
    <source>
        <dbReference type="Proteomes" id="UP001152759"/>
    </source>
</evidence>
<dbReference type="Gene3D" id="1.10.20.10">
    <property type="entry name" value="Histone, subunit A"/>
    <property type="match status" value="1"/>
</dbReference>
<keyword evidence="10" id="KW-1185">Reference proteome</keyword>
<dbReference type="Pfam" id="PF03847">
    <property type="entry name" value="TFIID_20kDa"/>
    <property type="match status" value="1"/>
</dbReference>
<dbReference type="GO" id="GO:0005669">
    <property type="term" value="C:transcription factor TFIID complex"/>
    <property type="evidence" value="ECO:0007669"/>
    <property type="project" value="InterPro"/>
</dbReference>
<dbReference type="GO" id="GO:0051123">
    <property type="term" value="P:RNA polymerase II preinitiation complex assembly"/>
    <property type="evidence" value="ECO:0007669"/>
    <property type="project" value="TreeGrafter"/>
</dbReference>
<feature type="compositionally biased region" description="Polar residues" evidence="7">
    <location>
        <begin position="166"/>
        <end position="184"/>
    </location>
</feature>
<evidence type="ECO:0000256" key="3">
    <source>
        <dbReference type="ARBA" id="ARBA00017484"/>
    </source>
</evidence>
<reference evidence="9" key="1">
    <citation type="submission" date="2021-12" db="EMBL/GenBank/DDBJ databases">
        <authorList>
            <person name="King R."/>
        </authorList>
    </citation>
    <scope>NUCLEOTIDE SEQUENCE</scope>
</reference>
<dbReference type="EMBL" id="OU963866">
    <property type="protein sequence ID" value="CAH0390540.1"/>
    <property type="molecule type" value="Genomic_DNA"/>
</dbReference>
<protein>
    <recommendedName>
        <fullName evidence="3">Transcription initiation factor TFIID subunit 12</fullName>
    </recommendedName>
</protein>
<feature type="compositionally biased region" description="Polar residues" evidence="7">
    <location>
        <begin position="136"/>
        <end position="149"/>
    </location>
</feature>
<dbReference type="FunFam" id="1.10.20.10:FF:000011">
    <property type="entry name" value="Transcription initiation factor TFIID subunit 12"/>
    <property type="match status" value="1"/>
</dbReference>
<feature type="domain" description="Transcription initiation factor TFIID subunit 12" evidence="8">
    <location>
        <begin position="185"/>
        <end position="252"/>
    </location>
</feature>
<dbReference type="AlphaFoldDB" id="A0A9P0AFL2"/>
<comment type="subcellular location">
    <subcellularLocation>
        <location evidence="1">Nucleus</location>
    </subcellularLocation>
</comment>
<name>A0A9P0AFL2_BEMTA</name>
<evidence type="ECO:0000313" key="9">
    <source>
        <dbReference type="EMBL" id="CAH0390540.1"/>
    </source>
</evidence>
<keyword evidence="4" id="KW-0805">Transcription regulation</keyword>
<dbReference type="GO" id="GO:0000124">
    <property type="term" value="C:SAGA complex"/>
    <property type="evidence" value="ECO:0007669"/>
    <property type="project" value="InterPro"/>
</dbReference>
<feature type="region of interest" description="Disordered" evidence="7">
    <location>
        <begin position="117"/>
        <end position="188"/>
    </location>
</feature>
<dbReference type="CDD" id="cd07981">
    <property type="entry name" value="HFD_TAF12"/>
    <property type="match status" value="1"/>
</dbReference>
<evidence type="ECO:0000256" key="1">
    <source>
        <dbReference type="ARBA" id="ARBA00004123"/>
    </source>
</evidence>
<feature type="compositionally biased region" description="Low complexity" evidence="7">
    <location>
        <begin position="150"/>
        <end position="165"/>
    </location>
</feature>
<sequence length="288" mass="31067">MNPASNVTSGGIPMDTMNLTPLPTPMETSPSLPQQAVEGISAPPALSNLQVVLNNPNVNNSPSLQVVLNNMNTTSNTTGPHPSIVNTQVPAAVASSSLVTPNAILQTQSPITHVQSPLNQAASQLPSAPSPSPMQTTVSTSAPLQSTVPQGTTTQSTFQQSASSSHLPSMSQAKSSTDHPNQILTKPRLQELVREVDPTEQLDEEVEELMLQLADDFVESAINSACLLAKHRHASTVDVKDVQLHLERNWNMWIPGFGTDELRPYKRAPVTDAHRQRMALIRKTIKKY</sequence>
<evidence type="ECO:0000256" key="2">
    <source>
        <dbReference type="ARBA" id="ARBA00007530"/>
    </source>
</evidence>
<organism evidence="9 10">
    <name type="scientific">Bemisia tabaci</name>
    <name type="common">Sweetpotato whitefly</name>
    <name type="synonym">Aleurodes tabaci</name>
    <dbReference type="NCBI Taxonomy" id="7038"/>
    <lineage>
        <taxon>Eukaryota</taxon>
        <taxon>Metazoa</taxon>
        <taxon>Ecdysozoa</taxon>
        <taxon>Arthropoda</taxon>
        <taxon>Hexapoda</taxon>
        <taxon>Insecta</taxon>
        <taxon>Pterygota</taxon>
        <taxon>Neoptera</taxon>
        <taxon>Paraneoptera</taxon>
        <taxon>Hemiptera</taxon>
        <taxon>Sternorrhyncha</taxon>
        <taxon>Aleyrodoidea</taxon>
        <taxon>Aleyrodidae</taxon>
        <taxon>Aleyrodinae</taxon>
        <taxon>Bemisia</taxon>
    </lineage>
</organism>
<keyword evidence="5" id="KW-0804">Transcription</keyword>
<keyword evidence="6" id="KW-0539">Nucleus</keyword>
<dbReference type="PANTHER" id="PTHR12264">
    <property type="entry name" value="TRANSCRIPTION INITIATION FACTOR TFIID SUBUNIT 12"/>
    <property type="match status" value="1"/>
</dbReference>
<dbReference type="InterPro" id="IPR037794">
    <property type="entry name" value="TAF12"/>
</dbReference>
<dbReference type="GO" id="GO:0017025">
    <property type="term" value="F:TBP-class protein binding"/>
    <property type="evidence" value="ECO:0007669"/>
    <property type="project" value="TreeGrafter"/>
</dbReference>
<evidence type="ECO:0000256" key="5">
    <source>
        <dbReference type="ARBA" id="ARBA00023163"/>
    </source>
</evidence>
<evidence type="ECO:0000256" key="7">
    <source>
        <dbReference type="SAM" id="MobiDB-lite"/>
    </source>
</evidence>